<keyword evidence="8" id="KW-0812">Transmembrane</keyword>
<feature type="binding site" evidence="7">
    <location>
        <begin position="238"/>
        <end position="240"/>
    </location>
    <ligand>
        <name>beta-D-galactose</name>
        <dbReference type="ChEBI" id="CHEBI:27667"/>
    </ligand>
</feature>
<keyword evidence="8" id="KW-1133">Transmembrane helix</keyword>
<dbReference type="GO" id="GO:0004034">
    <property type="term" value="F:aldose 1-epimerase activity"/>
    <property type="evidence" value="ECO:0007669"/>
    <property type="project" value="TreeGrafter"/>
</dbReference>
<dbReference type="InterPro" id="IPR015443">
    <property type="entry name" value="Aldose_1-epimerase"/>
</dbReference>
<dbReference type="Pfam" id="PF01263">
    <property type="entry name" value="Aldose_epim"/>
    <property type="match status" value="1"/>
</dbReference>
<comment type="caution">
    <text evidence="9">The sequence shown here is derived from an EMBL/GenBank/DDBJ whole genome shotgun (WGS) entry which is preliminary data.</text>
</comment>
<evidence type="ECO:0000256" key="7">
    <source>
        <dbReference type="PIRSR" id="PIRSR005096-3"/>
    </source>
</evidence>
<dbReference type="GO" id="GO:0030246">
    <property type="term" value="F:carbohydrate binding"/>
    <property type="evidence" value="ECO:0007669"/>
    <property type="project" value="InterPro"/>
</dbReference>
<dbReference type="InterPro" id="IPR014718">
    <property type="entry name" value="GH-type_carb-bd"/>
</dbReference>
<dbReference type="InterPro" id="IPR008183">
    <property type="entry name" value="Aldose_1/G6P_1-epimerase"/>
</dbReference>
<dbReference type="CDD" id="cd09019">
    <property type="entry name" value="galactose_mutarotase_like"/>
    <property type="match status" value="1"/>
</dbReference>
<evidence type="ECO:0008006" key="11">
    <source>
        <dbReference type="Google" id="ProtNLM"/>
    </source>
</evidence>
<dbReference type="EMBL" id="NMUH01000181">
    <property type="protein sequence ID" value="MQL73836.1"/>
    <property type="molecule type" value="Genomic_DNA"/>
</dbReference>
<evidence type="ECO:0000256" key="1">
    <source>
        <dbReference type="ARBA" id="ARBA00005028"/>
    </source>
</evidence>
<evidence type="ECO:0000313" key="9">
    <source>
        <dbReference type="EMBL" id="MQL73836.1"/>
    </source>
</evidence>
<dbReference type="InterPro" id="IPR011013">
    <property type="entry name" value="Gal_mutarotase_sf_dom"/>
</dbReference>
<comment type="similarity">
    <text evidence="2">Belongs to the aldose epimerase family.</text>
</comment>
<evidence type="ECO:0000256" key="4">
    <source>
        <dbReference type="ARBA" id="ARBA00023277"/>
    </source>
</evidence>
<dbReference type="InterPro" id="IPR047215">
    <property type="entry name" value="Galactose_mutarotase-like"/>
</dbReference>
<dbReference type="PIRSF" id="PIRSF005096">
    <property type="entry name" value="GALM"/>
    <property type="match status" value="1"/>
</dbReference>
<feature type="active site" description="Proton acceptor" evidence="5">
    <location>
        <position position="370"/>
    </location>
</feature>
<keyword evidence="3" id="KW-0413">Isomerase</keyword>
<feature type="transmembrane region" description="Helical" evidence="8">
    <location>
        <begin position="20"/>
        <end position="48"/>
    </location>
</feature>
<comment type="pathway">
    <text evidence="1">Carbohydrate metabolism; hexose metabolism.</text>
</comment>
<protein>
    <recommendedName>
        <fullName evidence="11">Aldose 1-epimerase</fullName>
    </recommendedName>
</protein>
<dbReference type="OrthoDB" id="274691at2759"/>
<evidence type="ECO:0000256" key="5">
    <source>
        <dbReference type="PIRSR" id="PIRSR005096-1"/>
    </source>
</evidence>
<dbReference type="AlphaFoldDB" id="A0A843TUL5"/>
<dbReference type="PANTHER" id="PTHR10091">
    <property type="entry name" value="ALDOSE-1-EPIMERASE"/>
    <property type="match status" value="1"/>
</dbReference>
<keyword evidence="4" id="KW-0119">Carbohydrate metabolism</keyword>
<feature type="binding site" evidence="6">
    <location>
        <position position="304"/>
    </location>
    <ligand>
        <name>beta-D-galactose</name>
        <dbReference type="ChEBI" id="CHEBI:27667"/>
    </ligand>
</feature>
<dbReference type="UniPathway" id="UPA00242"/>
<feature type="non-terminal residue" evidence="9">
    <location>
        <position position="1"/>
    </location>
</feature>
<feature type="active site" description="Proton donor" evidence="5">
    <location>
        <position position="238"/>
    </location>
</feature>
<evidence type="ECO:0000256" key="8">
    <source>
        <dbReference type="SAM" id="Phobius"/>
    </source>
</evidence>
<dbReference type="SUPFAM" id="SSF74650">
    <property type="entry name" value="Galactose mutarotase-like"/>
    <property type="match status" value="1"/>
</dbReference>
<dbReference type="NCBIfam" id="NF008277">
    <property type="entry name" value="PRK11055.1"/>
    <property type="match status" value="1"/>
</dbReference>
<dbReference type="FunFam" id="2.70.98.10:FF:000012">
    <property type="entry name" value="Aldose 1-epimerase"/>
    <property type="match status" value="1"/>
</dbReference>
<proteinExistence type="inferred from homology"/>
<dbReference type="GO" id="GO:0033499">
    <property type="term" value="P:galactose catabolic process via UDP-galactose, Leloir pathway"/>
    <property type="evidence" value="ECO:0007669"/>
    <property type="project" value="TreeGrafter"/>
</dbReference>
<evidence type="ECO:0000256" key="2">
    <source>
        <dbReference type="ARBA" id="ARBA00006206"/>
    </source>
</evidence>
<sequence length="405" mass="43626">NPPLLGSGLGIGSDEVARVIRIGIGILLLVIFVYSTQSCFFVLLALLARLNRLSLSLSIYPSLARSLAHRWTMAAELFELSNGSITMKVSNLGATITSLLVPDAQGNLADVVLGFDSLEPYLSGASPYFGCIVGRVANRIKNGKFTLNGVEHFLAINNPPNSLHGGNKGFDKGLWEVVEHTKGEKPSITFKYHSQDGEEGFPGDLDVTATYSLPSGATLRLDMEAVPTKSTPVSLAQHTYWNLAGHSSGDVLDHIVQIWASHITPVDETSIPTGEIMSVKGTTFDFTNEEKVGSRIHEVAGGYDHNYVLGIGEEKHGLKHAAKVKDPKSSRVLDIWTDGPGVQFYTGNYVDGVVGKGGATYGKHAGLCLETQGFPNAINQPNFPSVVVQPGKTYRHTMLFEFSAE</sequence>
<keyword evidence="10" id="KW-1185">Reference proteome</keyword>
<dbReference type="GO" id="GO:0006006">
    <property type="term" value="P:glucose metabolic process"/>
    <property type="evidence" value="ECO:0007669"/>
    <property type="project" value="TreeGrafter"/>
</dbReference>
<keyword evidence="8" id="KW-0472">Membrane</keyword>
<dbReference type="Gene3D" id="2.70.98.10">
    <property type="match status" value="1"/>
</dbReference>
<dbReference type="Proteomes" id="UP000652761">
    <property type="component" value="Unassembled WGS sequence"/>
</dbReference>
<name>A0A843TUL5_COLES</name>
<organism evidence="9 10">
    <name type="scientific">Colocasia esculenta</name>
    <name type="common">Wild taro</name>
    <name type="synonym">Arum esculentum</name>
    <dbReference type="NCBI Taxonomy" id="4460"/>
    <lineage>
        <taxon>Eukaryota</taxon>
        <taxon>Viridiplantae</taxon>
        <taxon>Streptophyta</taxon>
        <taxon>Embryophyta</taxon>
        <taxon>Tracheophyta</taxon>
        <taxon>Spermatophyta</taxon>
        <taxon>Magnoliopsida</taxon>
        <taxon>Liliopsida</taxon>
        <taxon>Araceae</taxon>
        <taxon>Aroideae</taxon>
        <taxon>Colocasieae</taxon>
        <taxon>Colocasia</taxon>
    </lineage>
</organism>
<accession>A0A843TUL5</accession>
<evidence type="ECO:0000256" key="3">
    <source>
        <dbReference type="ARBA" id="ARBA00023235"/>
    </source>
</evidence>
<evidence type="ECO:0000256" key="6">
    <source>
        <dbReference type="PIRSR" id="PIRSR005096-2"/>
    </source>
</evidence>
<feature type="binding site" evidence="7">
    <location>
        <begin position="138"/>
        <end position="139"/>
    </location>
    <ligand>
        <name>beta-D-galactose</name>
        <dbReference type="ChEBI" id="CHEBI:27667"/>
    </ligand>
</feature>
<evidence type="ECO:0000313" key="10">
    <source>
        <dbReference type="Proteomes" id="UP000652761"/>
    </source>
</evidence>
<dbReference type="PANTHER" id="PTHR10091:SF49">
    <property type="entry name" value="ALDOSE 1-EPIMERASE"/>
    <property type="match status" value="1"/>
</dbReference>
<gene>
    <name evidence="9" type="ORF">Taro_006189</name>
</gene>
<reference evidence="9" key="1">
    <citation type="submission" date="2017-07" db="EMBL/GenBank/DDBJ databases">
        <title>Taro Niue Genome Assembly and Annotation.</title>
        <authorList>
            <person name="Atibalentja N."/>
            <person name="Keating K."/>
            <person name="Fields C.J."/>
        </authorList>
    </citation>
    <scope>NUCLEOTIDE SEQUENCE</scope>
    <source>
        <strain evidence="9">Niue_2</strain>
        <tissue evidence="9">Leaf</tissue>
    </source>
</reference>